<evidence type="ECO:0000256" key="1">
    <source>
        <dbReference type="SAM" id="MobiDB-lite"/>
    </source>
</evidence>
<protein>
    <submittedName>
        <fullName evidence="2">Uncharacterized protein</fullName>
    </submittedName>
</protein>
<comment type="caution">
    <text evidence="2">The sequence shown here is derived from an EMBL/GenBank/DDBJ whole genome shotgun (WGS) entry which is preliminary data.</text>
</comment>
<dbReference type="Proteomes" id="UP000253664">
    <property type="component" value="Unassembled WGS sequence"/>
</dbReference>
<gene>
    <name evidence="2" type="ORF">L249_1999</name>
</gene>
<name>A0A367LSG0_9HYPO</name>
<feature type="region of interest" description="Disordered" evidence="1">
    <location>
        <begin position="33"/>
        <end position="65"/>
    </location>
</feature>
<dbReference type="EMBL" id="LKCN02000001">
    <property type="protein sequence ID" value="RCI17327.1"/>
    <property type="molecule type" value="Genomic_DNA"/>
</dbReference>
<proteinExistence type="predicted"/>
<organism evidence="2 3">
    <name type="scientific">Ophiocordyceps polyrhachis-furcata BCC 54312</name>
    <dbReference type="NCBI Taxonomy" id="1330021"/>
    <lineage>
        <taxon>Eukaryota</taxon>
        <taxon>Fungi</taxon>
        <taxon>Dikarya</taxon>
        <taxon>Ascomycota</taxon>
        <taxon>Pezizomycotina</taxon>
        <taxon>Sordariomycetes</taxon>
        <taxon>Hypocreomycetidae</taxon>
        <taxon>Hypocreales</taxon>
        <taxon>Ophiocordycipitaceae</taxon>
        <taxon>Ophiocordyceps</taxon>
    </lineage>
</organism>
<evidence type="ECO:0000313" key="3">
    <source>
        <dbReference type="Proteomes" id="UP000253664"/>
    </source>
</evidence>
<reference evidence="2 3" key="1">
    <citation type="journal article" date="2015" name="BMC Genomics">
        <title>Insights from the genome of Ophiocordyceps polyrhachis-furcata to pathogenicity and host specificity in insect fungi.</title>
        <authorList>
            <person name="Wichadakul D."/>
            <person name="Kobmoo N."/>
            <person name="Ingsriswang S."/>
            <person name="Tangphatsornruang S."/>
            <person name="Chantasingh D."/>
            <person name="Luangsa-ard J.J."/>
            <person name="Eurwilaichitr L."/>
        </authorList>
    </citation>
    <scope>NUCLEOTIDE SEQUENCE [LARGE SCALE GENOMIC DNA]</scope>
    <source>
        <strain evidence="2 3">BCC 54312</strain>
    </source>
</reference>
<keyword evidence="3" id="KW-1185">Reference proteome</keyword>
<dbReference type="AlphaFoldDB" id="A0A367LSG0"/>
<sequence>MEYPGSKVDERWNDDLLLPWQADDLSWEVKKRDEFKKQRRGNKSRSLVLEPGPRLWRRPPTPSAK</sequence>
<accession>A0A367LSG0</accession>
<evidence type="ECO:0000313" key="2">
    <source>
        <dbReference type="EMBL" id="RCI17327.1"/>
    </source>
</evidence>